<feature type="domain" description="Phosphodiester glycosidase" evidence="1">
    <location>
        <begin position="6"/>
        <end position="113"/>
    </location>
</feature>
<dbReference type="PANTHER" id="PTHR40446">
    <property type="entry name" value="N-ACETYLGLUCOSAMINE-1-PHOSPHODIESTER ALPHA-N-ACETYLGLUCOSAMINIDASE"/>
    <property type="match status" value="1"/>
</dbReference>
<evidence type="ECO:0000313" key="3">
    <source>
        <dbReference type="Proteomes" id="UP000198406"/>
    </source>
</evidence>
<dbReference type="OrthoDB" id="192253at2759"/>
<gene>
    <name evidence="2" type="ORF">FisN_1Lh047</name>
</gene>
<reference evidence="2 3" key="1">
    <citation type="journal article" date="2015" name="Plant Cell">
        <title>Oil accumulation by the oleaginous diatom Fistulifera solaris as revealed by the genome and transcriptome.</title>
        <authorList>
            <person name="Tanaka T."/>
            <person name="Maeda Y."/>
            <person name="Veluchamy A."/>
            <person name="Tanaka M."/>
            <person name="Abida H."/>
            <person name="Marechal E."/>
            <person name="Bowler C."/>
            <person name="Muto M."/>
            <person name="Sunaga Y."/>
            <person name="Tanaka M."/>
            <person name="Yoshino T."/>
            <person name="Taniguchi T."/>
            <person name="Fukuda Y."/>
            <person name="Nemoto M."/>
            <person name="Matsumoto M."/>
            <person name="Wong P.S."/>
            <person name="Aburatani S."/>
            <person name="Fujibuchi W."/>
        </authorList>
    </citation>
    <scope>NUCLEOTIDE SEQUENCE [LARGE SCALE GENOMIC DNA]</scope>
    <source>
        <strain evidence="2 3">JPCC DA0580</strain>
    </source>
</reference>
<accession>A0A1Z5JC53</accession>
<dbReference type="EMBL" id="BDSP01000042">
    <property type="protein sequence ID" value="GAX11590.1"/>
    <property type="molecule type" value="Genomic_DNA"/>
</dbReference>
<keyword evidence="3" id="KW-1185">Reference proteome</keyword>
<proteinExistence type="predicted"/>
<dbReference type="Proteomes" id="UP000198406">
    <property type="component" value="Unassembled WGS sequence"/>
</dbReference>
<dbReference type="InterPro" id="IPR018711">
    <property type="entry name" value="NAGPA"/>
</dbReference>
<sequence>MLSRQNNCTWASNAGPYHADGSSVGLVVSHGGIRHESYGGVGFGLTNDNTHWVIGTPNRSDVPYLSEFVTGFDWLVRDSAMVNSTDTTGAVVAARTAIGVDDEGRLLLMVIDGCEKWYVL</sequence>
<dbReference type="InParanoid" id="A0A1Z5JC53"/>
<evidence type="ECO:0000259" key="1">
    <source>
        <dbReference type="Pfam" id="PF09992"/>
    </source>
</evidence>
<organism evidence="2 3">
    <name type="scientific">Fistulifera solaris</name>
    <name type="common">Oleaginous diatom</name>
    <dbReference type="NCBI Taxonomy" id="1519565"/>
    <lineage>
        <taxon>Eukaryota</taxon>
        <taxon>Sar</taxon>
        <taxon>Stramenopiles</taxon>
        <taxon>Ochrophyta</taxon>
        <taxon>Bacillariophyta</taxon>
        <taxon>Bacillariophyceae</taxon>
        <taxon>Bacillariophycidae</taxon>
        <taxon>Naviculales</taxon>
        <taxon>Naviculaceae</taxon>
        <taxon>Fistulifera</taxon>
    </lineage>
</organism>
<evidence type="ECO:0000313" key="2">
    <source>
        <dbReference type="EMBL" id="GAX11590.1"/>
    </source>
</evidence>
<dbReference type="AlphaFoldDB" id="A0A1Z5JC53"/>
<name>A0A1Z5JC53_FISSO</name>
<dbReference type="Pfam" id="PF09992">
    <property type="entry name" value="NAGPA"/>
    <property type="match status" value="1"/>
</dbReference>
<dbReference type="PANTHER" id="PTHR40446:SF2">
    <property type="entry name" value="N-ACETYLGLUCOSAMINE-1-PHOSPHODIESTER ALPHA-N-ACETYLGLUCOSAMINIDASE"/>
    <property type="match status" value="1"/>
</dbReference>
<comment type="caution">
    <text evidence="2">The sequence shown here is derived from an EMBL/GenBank/DDBJ whole genome shotgun (WGS) entry which is preliminary data.</text>
</comment>
<protein>
    <recommendedName>
        <fullName evidence="1">Phosphodiester glycosidase domain-containing protein</fullName>
    </recommendedName>
</protein>